<feature type="non-terminal residue" evidence="1">
    <location>
        <position position="1"/>
    </location>
</feature>
<name>A0ACA9PRC4_9GLOM</name>
<comment type="caution">
    <text evidence="1">The sequence shown here is derived from an EMBL/GenBank/DDBJ whole genome shotgun (WGS) entry which is preliminary data.</text>
</comment>
<keyword evidence="2" id="KW-1185">Reference proteome</keyword>
<dbReference type="Proteomes" id="UP000789525">
    <property type="component" value="Unassembled WGS sequence"/>
</dbReference>
<evidence type="ECO:0000313" key="2">
    <source>
        <dbReference type="Proteomes" id="UP000789525"/>
    </source>
</evidence>
<organism evidence="1 2">
    <name type="scientific">Acaulospora colombiana</name>
    <dbReference type="NCBI Taxonomy" id="27376"/>
    <lineage>
        <taxon>Eukaryota</taxon>
        <taxon>Fungi</taxon>
        <taxon>Fungi incertae sedis</taxon>
        <taxon>Mucoromycota</taxon>
        <taxon>Glomeromycotina</taxon>
        <taxon>Glomeromycetes</taxon>
        <taxon>Diversisporales</taxon>
        <taxon>Acaulosporaceae</taxon>
        <taxon>Acaulospora</taxon>
    </lineage>
</organism>
<accession>A0ACA9PRC4</accession>
<reference evidence="1" key="1">
    <citation type="submission" date="2021-06" db="EMBL/GenBank/DDBJ databases">
        <authorList>
            <person name="Kallberg Y."/>
            <person name="Tangrot J."/>
            <person name="Rosling A."/>
        </authorList>
    </citation>
    <scope>NUCLEOTIDE SEQUENCE</scope>
    <source>
        <strain evidence="1">CL356</strain>
    </source>
</reference>
<sequence length="195" mass="22624">NELLRLQAIRPLRWAFKPFIGRKLDNELSLNITEVIRNSDAKVERAQNSKADRYDEQNHEALTEGHAAEHGTPSYDIQHRDREEGDQELAHKTTYWQNSEEGQRRYVCTADLHSWLDHLELCPSKRRYDKKPIRHRMMASTRVLAIAKDRCFPRNDASISTPAQAPVVDEIMSLCWELKDMKEASCPMESPNIAI</sequence>
<dbReference type="EMBL" id="CAJVPT010038595">
    <property type="protein sequence ID" value="CAG8720496.1"/>
    <property type="molecule type" value="Genomic_DNA"/>
</dbReference>
<proteinExistence type="predicted"/>
<gene>
    <name evidence="1" type="ORF">ACOLOM_LOCUS11110</name>
</gene>
<evidence type="ECO:0000313" key="1">
    <source>
        <dbReference type="EMBL" id="CAG8720496.1"/>
    </source>
</evidence>
<protein>
    <submittedName>
        <fullName evidence="1">6623_t:CDS:1</fullName>
    </submittedName>
</protein>